<evidence type="ECO:0000313" key="1">
    <source>
        <dbReference type="EMBL" id="CAH1968560.1"/>
    </source>
</evidence>
<dbReference type="Proteomes" id="UP001152888">
    <property type="component" value="Unassembled WGS sequence"/>
</dbReference>
<keyword evidence="2" id="KW-1185">Reference proteome</keyword>
<name>A0A9P0K9B7_ACAOB</name>
<accession>A0A9P0K9B7</accession>
<dbReference type="OrthoDB" id="10072079at2759"/>
<dbReference type="EMBL" id="CAKOFQ010006754">
    <property type="protein sequence ID" value="CAH1968560.1"/>
    <property type="molecule type" value="Genomic_DNA"/>
</dbReference>
<comment type="caution">
    <text evidence="1">The sequence shown here is derived from an EMBL/GenBank/DDBJ whole genome shotgun (WGS) entry which is preliminary data.</text>
</comment>
<evidence type="ECO:0000313" key="2">
    <source>
        <dbReference type="Proteomes" id="UP001152888"/>
    </source>
</evidence>
<protein>
    <submittedName>
        <fullName evidence="1">Uncharacterized protein</fullName>
    </submittedName>
</protein>
<sequence length="59" mass="7055">MKSHETLGIELTVPRITSRHMNRPNIVTSDNENHYRLNLYVPLLGKRFFESMWIKDIKN</sequence>
<dbReference type="AlphaFoldDB" id="A0A9P0K9B7"/>
<gene>
    <name evidence="1" type="ORF">ACAOBT_LOCUS7925</name>
</gene>
<reference evidence="1" key="1">
    <citation type="submission" date="2022-03" db="EMBL/GenBank/DDBJ databases">
        <authorList>
            <person name="Sayadi A."/>
        </authorList>
    </citation>
    <scope>NUCLEOTIDE SEQUENCE</scope>
</reference>
<organism evidence="1 2">
    <name type="scientific">Acanthoscelides obtectus</name>
    <name type="common">Bean weevil</name>
    <name type="synonym">Bruchus obtectus</name>
    <dbReference type="NCBI Taxonomy" id="200917"/>
    <lineage>
        <taxon>Eukaryota</taxon>
        <taxon>Metazoa</taxon>
        <taxon>Ecdysozoa</taxon>
        <taxon>Arthropoda</taxon>
        <taxon>Hexapoda</taxon>
        <taxon>Insecta</taxon>
        <taxon>Pterygota</taxon>
        <taxon>Neoptera</taxon>
        <taxon>Endopterygota</taxon>
        <taxon>Coleoptera</taxon>
        <taxon>Polyphaga</taxon>
        <taxon>Cucujiformia</taxon>
        <taxon>Chrysomeloidea</taxon>
        <taxon>Chrysomelidae</taxon>
        <taxon>Bruchinae</taxon>
        <taxon>Bruchini</taxon>
        <taxon>Acanthoscelides</taxon>
    </lineage>
</organism>
<proteinExistence type="predicted"/>